<accession>A0A6M4HA55</accession>
<evidence type="ECO:0000313" key="10">
    <source>
        <dbReference type="Proteomes" id="UP000503096"/>
    </source>
</evidence>
<dbReference type="GO" id="GO:0019867">
    <property type="term" value="C:outer membrane"/>
    <property type="evidence" value="ECO:0007669"/>
    <property type="project" value="InterPro"/>
</dbReference>
<dbReference type="Gene3D" id="3.10.20.310">
    <property type="entry name" value="membrane protein fhac"/>
    <property type="match status" value="1"/>
</dbReference>
<feature type="domain" description="POTRA" evidence="8">
    <location>
        <begin position="337"/>
        <end position="412"/>
    </location>
</feature>
<dbReference type="CDD" id="cd07205">
    <property type="entry name" value="Pat_PNPLA6_PNPLA7_NTE1_like"/>
    <property type="match status" value="1"/>
</dbReference>
<reference evidence="9 10" key="1">
    <citation type="submission" date="2020-04" db="EMBL/GenBank/DDBJ databases">
        <title>Usitatibacter rugosus gen. nov., sp. nov. and Usitatibacter palustris sp. nov., novel members of Usitatibacteraceae fam. nov. within the order Nitrosomonadales isolated from soil.</title>
        <authorList>
            <person name="Huber K.J."/>
            <person name="Neumann-Schaal M."/>
            <person name="Geppert A."/>
            <person name="Luckner M."/>
            <person name="Wanner G."/>
            <person name="Overmann J."/>
        </authorList>
    </citation>
    <scope>NUCLEOTIDE SEQUENCE [LARGE SCALE GENOMIC DNA]</scope>
    <source>
        <strain evidence="9 10">Swamp67</strain>
    </source>
</reference>
<dbReference type="PANTHER" id="PTHR14226">
    <property type="entry name" value="NEUROPATHY TARGET ESTERASE/SWISS CHEESE D.MELANOGASTER"/>
    <property type="match status" value="1"/>
</dbReference>
<dbReference type="InterPro" id="IPR050301">
    <property type="entry name" value="NTE"/>
</dbReference>
<dbReference type="PROSITE" id="PS51635">
    <property type="entry name" value="PNPLA"/>
    <property type="match status" value="1"/>
</dbReference>
<evidence type="ECO:0000313" key="9">
    <source>
        <dbReference type="EMBL" id="QJR16669.1"/>
    </source>
</evidence>
<dbReference type="Pfam" id="PF01734">
    <property type="entry name" value="Patatin"/>
    <property type="match status" value="1"/>
</dbReference>
<dbReference type="EMBL" id="CP053073">
    <property type="protein sequence ID" value="QJR16669.1"/>
    <property type="molecule type" value="Genomic_DNA"/>
</dbReference>
<evidence type="ECO:0008006" key="11">
    <source>
        <dbReference type="Google" id="ProtNLM"/>
    </source>
</evidence>
<protein>
    <recommendedName>
        <fullName evidence="11">NTE family protein</fullName>
    </recommendedName>
</protein>
<dbReference type="InterPro" id="IPR034746">
    <property type="entry name" value="POTRA"/>
</dbReference>
<dbReference type="InterPro" id="IPR010827">
    <property type="entry name" value="BamA/TamA_POTRA"/>
</dbReference>
<evidence type="ECO:0000256" key="5">
    <source>
        <dbReference type="ARBA" id="ARBA00023136"/>
    </source>
</evidence>
<keyword evidence="4 6" id="KW-0443">Lipid metabolism</keyword>
<dbReference type="SUPFAM" id="SSF52151">
    <property type="entry name" value="FabD/lysophospholipase-like"/>
    <property type="match status" value="1"/>
</dbReference>
<dbReference type="InterPro" id="IPR002641">
    <property type="entry name" value="PNPLA_dom"/>
</dbReference>
<feature type="domain" description="PNPLA" evidence="7">
    <location>
        <begin position="31"/>
        <end position="223"/>
    </location>
</feature>
<dbReference type="GO" id="GO:0016787">
    <property type="term" value="F:hydrolase activity"/>
    <property type="evidence" value="ECO:0007669"/>
    <property type="project" value="UniProtKB-UniRule"/>
</dbReference>
<evidence type="ECO:0000256" key="4">
    <source>
        <dbReference type="ARBA" id="ARBA00023098"/>
    </source>
</evidence>
<sequence>MCTATLGIADVAAQATPPAETASRPRPKIALVLSGGGARGLAHIGVLKVLRDQRVPVDMIVATSMGTIVGGAYAAGNTPEQMEVLVGQADWTAMFSDRPPREDLSFRRKEDDLRFIGKSELGVTKEGIVLPRGAFGSQNLEEFLRSVARPASDARHLDELPVVLRAVATDLETGELVVLRDTSLSVAMRASMSIPGAFAPTQVDGRLLGDGGLVRNLPVEVALELGADIIIAVNVGTPLMPRDSLSSAPGVALQMINILTEQNVGISLRALRPKDILISPDLKGVSFVDFERGTELIAIGEAAAKRVVERLAPLALDAREYARWEAGRVRRPVIPDLAIKEVRVEGAVRTNPEALKREVQSIAGVEPGKAVSDADLSRASSVLYGMGDFERVHVRSELEQGRRSVVIDVDEKPWGPNYLRIGGRAVADLDTDARFSITVQHTMTWVNSWGAEWRNEVQFGDVQRFTTAFYQPLGPGSPWFVEPLLEAVQSDYDIFTQGNRRTDRVTTATSVASAVIGRRLGTIAVARVGGGYERYRATPSIGRSLDGPVEGNARFVRASVIADTLDDANFPRHGAFVAAEVVRFDDYQTSRSPFRTSNVSVLLPLTFDRLTLLGIAGAQTSQDNRGGFSMGGFFNLSGTPYGAITGSQAALVGALAYYRMGELPRVLGRSWYLGTSLEAGNAWARSSDISFKDTKKAASVFVGLDSVIGPLYLGYGHTFGGDSSLYLFLGRPTERN</sequence>
<evidence type="ECO:0000259" key="7">
    <source>
        <dbReference type="PROSITE" id="PS51635"/>
    </source>
</evidence>
<evidence type="ECO:0000256" key="6">
    <source>
        <dbReference type="PROSITE-ProRule" id="PRU01161"/>
    </source>
</evidence>
<feature type="short sequence motif" description="GXGXXG" evidence="6">
    <location>
        <begin position="35"/>
        <end position="40"/>
    </location>
</feature>
<dbReference type="KEGG" id="upl:DSM104440_03505"/>
<keyword evidence="2 6" id="KW-0378">Hydrolase</keyword>
<dbReference type="InParanoid" id="A0A6M4HA55"/>
<name>A0A6M4HA55_9PROT</name>
<comment type="caution">
    <text evidence="6">Lacks conserved residue(s) required for the propagation of feature annotation.</text>
</comment>
<comment type="subcellular location">
    <subcellularLocation>
        <location evidence="1">Membrane</location>
    </subcellularLocation>
</comment>
<keyword evidence="5" id="KW-0472">Membrane</keyword>
<dbReference type="Proteomes" id="UP000503096">
    <property type="component" value="Chromosome"/>
</dbReference>
<evidence type="ECO:0000259" key="8">
    <source>
        <dbReference type="PROSITE" id="PS51779"/>
    </source>
</evidence>
<dbReference type="Gene3D" id="3.40.1090.10">
    <property type="entry name" value="Cytosolic phospholipase A2 catalytic domain"/>
    <property type="match status" value="2"/>
</dbReference>
<feature type="active site" description="Proton acceptor" evidence="6">
    <location>
        <position position="210"/>
    </location>
</feature>
<dbReference type="RefSeq" id="WP_171164976.1">
    <property type="nucleotide sequence ID" value="NZ_CP053073.1"/>
</dbReference>
<evidence type="ECO:0000256" key="1">
    <source>
        <dbReference type="ARBA" id="ARBA00004370"/>
    </source>
</evidence>
<keyword evidence="3 6" id="KW-0442">Lipid degradation</keyword>
<gene>
    <name evidence="9" type="ORF">DSM104440_03505</name>
</gene>
<dbReference type="PROSITE" id="PS51779">
    <property type="entry name" value="POTRA"/>
    <property type="match status" value="1"/>
</dbReference>
<evidence type="ECO:0000256" key="3">
    <source>
        <dbReference type="ARBA" id="ARBA00022963"/>
    </source>
</evidence>
<proteinExistence type="predicted"/>
<evidence type="ECO:0000256" key="2">
    <source>
        <dbReference type="ARBA" id="ARBA00022801"/>
    </source>
</evidence>
<keyword evidence="10" id="KW-1185">Reference proteome</keyword>
<feature type="short sequence motif" description="DGA/G" evidence="6">
    <location>
        <begin position="210"/>
        <end position="212"/>
    </location>
</feature>
<organism evidence="9 10">
    <name type="scientific">Usitatibacter palustris</name>
    <dbReference type="NCBI Taxonomy" id="2732487"/>
    <lineage>
        <taxon>Bacteria</taxon>
        <taxon>Pseudomonadati</taxon>
        <taxon>Pseudomonadota</taxon>
        <taxon>Betaproteobacteria</taxon>
        <taxon>Nitrosomonadales</taxon>
        <taxon>Usitatibacteraceae</taxon>
        <taxon>Usitatibacter</taxon>
    </lineage>
</organism>
<dbReference type="AlphaFoldDB" id="A0A6M4HA55"/>
<dbReference type="GO" id="GO:0016042">
    <property type="term" value="P:lipid catabolic process"/>
    <property type="evidence" value="ECO:0007669"/>
    <property type="project" value="UniProtKB-UniRule"/>
</dbReference>
<dbReference type="InterPro" id="IPR016035">
    <property type="entry name" value="Acyl_Trfase/lysoPLipase"/>
</dbReference>
<dbReference type="Pfam" id="PF07244">
    <property type="entry name" value="POTRA"/>
    <property type="match status" value="1"/>
</dbReference>
<dbReference type="PANTHER" id="PTHR14226:SF29">
    <property type="entry name" value="NEUROPATHY TARGET ESTERASE SWS"/>
    <property type="match status" value="1"/>
</dbReference>
<feature type="active site" description="Nucleophile" evidence="6">
    <location>
        <position position="64"/>
    </location>
</feature>